<dbReference type="InterPro" id="IPR011006">
    <property type="entry name" value="CheY-like_superfamily"/>
</dbReference>
<name>A0A095V1B0_9FLAO</name>
<dbReference type="InterPro" id="IPR001789">
    <property type="entry name" value="Sig_transdc_resp-reg_receiver"/>
</dbReference>
<dbReference type="SUPFAM" id="SSF52172">
    <property type="entry name" value="CheY-like"/>
    <property type="match status" value="1"/>
</dbReference>
<sequence length="131" mass="15123">MKKTICIIDDDPIYQFLMNKILHLTKIDIDIISYSNGKEAIDSIKSSLLDNKKMPNIILLDIEMPYMDGWDFMNNIELLMDENSLSNIKIYIVSSSISHDDVEKAKSNKNVLGYYSKPIKSEDITEIIMRN</sequence>
<dbReference type="SMART" id="SM00448">
    <property type="entry name" value="REC"/>
    <property type="match status" value="1"/>
</dbReference>
<reference evidence="3 4" key="1">
    <citation type="submission" date="2014-09" db="EMBL/GenBank/DDBJ databases">
        <title>Whole Genome Shotgun of Flavobacterium aquatile LMG 4008.</title>
        <authorList>
            <person name="Gale A.N."/>
            <person name="Pipes S.E."/>
            <person name="Newman J.D."/>
        </authorList>
    </citation>
    <scope>NUCLEOTIDE SEQUENCE [LARGE SCALE GENOMIC DNA]</scope>
    <source>
        <strain evidence="3 4">LMG 4008</strain>
    </source>
</reference>
<dbReference type="EMBL" id="JRHH01000003">
    <property type="protein sequence ID" value="KGD68615.1"/>
    <property type="molecule type" value="Genomic_DNA"/>
</dbReference>
<accession>A0A095V1B0</accession>
<evidence type="ECO:0000313" key="4">
    <source>
        <dbReference type="Proteomes" id="UP000029554"/>
    </source>
</evidence>
<dbReference type="Pfam" id="PF00072">
    <property type="entry name" value="Response_reg"/>
    <property type="match status" value="1"/>
</dbReference>
<evidence type="ECO:0000259" key="2">
    <source>
        <dbReference type="PROSITE" id="PS50110"/>
    </source>
</evidence>
<feature type="modified residue" description="4-aspartylphosphate" evidence="1">
    <location>
        <position position="61"/>
    </location>
</feature>
<protein>
    <recommendedName>
        <fullName evidence="2">Response regulatory domain-containing protein</fullName>
    </recommendedName>
</protein>
<dbReference type="GO" id="GO:0000160">
    <property type="term" value="P:phosphorelay signal transduction system"/>
    <property type="evidence" value="ECO:0007669"/>
    <property type="project" value="InterPro"/>
</dbReference>
<dbReference type="PANTHER" id="PTHR44520:SF2">
    <property type="entry name" value="RESPONSE REGULATOR RCP1"/>
    <property type="match status" value="1"/>
</dbReference>
<dbReference type="STRING" id="1453498.LG45_10105"/>
<feature type="domain" description="Response regulatory" evidence="2">
    <location>
        <begin position="4"/>
        <end position="131"/>
    </location>
</feature>
<dbReference type="RefSeq" id="WP_035126621.1">
    <property type="nucleotide sequence ID" value="NZ_JRHH01000003.1"/>
</dbReference>
<dbReference type="Proteomes" id="UP000029554">
    <property type="component" value="Unassembled WGS sequence"/>
</dbReference>
<organism evidence="3 4">
    <name type="scientific">Flavobacterium aquatile LMG 4008 = ATCC 11947</name>
    <dbReference type="NCBI Taxonomy" id="1453498"/>
    <lineage>
        <taxon>Bacteria</taxon>
        <taxon>Pseudomonadati</taxon>
        <taxon>Bacteroidota</taxon>
        <taxon>Flavobacteriia</taxon>
        <taxon>Flavobacteriales</taxon>
        <taxon>Flavobacteriaceae</taxon>
        <taxon>Flavobacterium</taxon>
    </lineage>
</organism>
<evidence type="ECO:0000256" key="1">
    <source>
        <dbReference type="PROSITE-ProRule" id="PRU00169"/>
    </source>
</evidence>
<dbReference type="OrthoDB" id="673128at2"/>
<dbReference type="Gene3D" id="3.40.50.2300">
    <property type="match status" value="1"/>
</dbReference>
<dbReference type="InterPro" id="IPR052893">
    <property type="entry name" value="TCS_response_regulator"/>
</dbReference>
<evidence type="ECO:0000313" key="3">
    <source>
        <dbReference type="EMBL" id="KGD68615.1"/>
    </source>
</evidence>
<gene>
    <name evidence="3" type="ORF">LG45_10105</name>
</gene>
<dbReference type="PROSITE" id="PS50110">
    <property type="entry name" value="RESPONSE_REGULATORY"/>
    <property type="match status" value="1"/>
</dbReference>
<comment type="caution">
    <text evidence="3">The sequence shown here is derived from an EMBL/GenBank/DDBJ whole genome shotgun (WGS) entry which is preliminary data.</text>
</comment>
<proteinExistence type="predicted"/>
<keyword evidence="1" id="KW-0597">Phosphoprotein</keyword>
<dbReference type="PANTHER" id="PTHR44520">
    <property type="entry name" value="RESPONSE REGULATOR RCP1-RELATED"/>
    <property type="match status" value="1"/>
</dbReference>
<dbReference type="AlphaFoldDB" id="A0A095V1B0"/>
<dbReference type="eggNOG" id="COG2197">
    <property type="taxonomic scope" value="Bacteria"/>
</dbReference>
<keyword evidence="4" id="KW-1185">Reference proteome</keyword>